<evidence type="ECO:0000313" key="1">
    <source>
        <dbReference type="EMBL" id="MVN87851.1"/>
    </source>
</evidence>
<dbReference type="Proteomes" id="UP000483286">
    <property type="component" value="Unassembled WGS sequence"/>
</dbReference>
<dbReference type="AlphaFoldDB" id="A0A7C9I411"/>
<organism evidence="1 2">
    <name type="scientific">Deinococcus arboris</name>
    <dbReference type="NCBI Taxonomy" id="2682977"/>
    <lineage>
        <taxon>Bacteria</taxon>
        <taxon>Thermotogati</taxon>
        <taxon>Deinococcota</taxon>
        <taxon>Deinococci</taxon>
        <taxon>Deinococcales</taxon>
        <taxon>Deinococcaceae</taxon>
        <taxon>Deinococcus</taxon>
    </lineage>
</organism>
<evidence type="ECO:0000313" key="2">
    <source>
        <dbReference type="Proteomes" id="UP000483286"/>
    </source>
</evidence>
<comment type="caution">
    <text evidence="1">The sequence shown here is derived from an EMBL/GenBank/DDBJ whole genome shotgun (WGS) entry which is preliminary data.</text>
</comment>
<proteinExistence type="predicted"/>
<protein>
    <recommendedName>
        <fullName evidence="3">Acetoacetate decarboxylase</fullName>
    </recommendedName>
</protein>
<dbReference type="RefSeq" id="WP_157459890.1">
    <property type="nucleotide sequence ID" value="NZ_WQLB01000019.1"/>
</dbReference>
<name>A0A7C9I411_9DEIO</name>
<dbReference type="InterPro" id="IPR023375">
    <property type="entry name" value="ADC_dom_sf"/>
</dbReference>
<dbReference type="EMBL" id="WQLB01000019">
    <property type="protein sequence ID" value="MVN87851.1"/>
    <property type="molecule type" value="Genomic_DNA"/>
</dbReference>
<keyword evidence="2" id="KW-1185">Reference proteome</keyword>
<sequence length="194" mass="21058">MSPPPWRLRGQALVAVYGRPDPGALLLLRYAASPVGPYDEVMWVTLGAPSPAGPRPQVTRIAVSTPQSVTWGRANWGIPKTLARFEWQGTPERGQVRVWEDGQLLTHLAFQQFGPALPVSTGLVPAPRRTLAQPRLDGQAGWWLTQVNMTGRVRPARLSVIQGAALHPALETGRPLLTVALPTTHLLFPVPTPA</sequence>
<gene>
    <name evidence="1" type="ORF">GO986_13905</name>
</gene>
<dbReference type="PANTHER" id="PTHR40518:SF1">
    <property type="entry name" value="ACETOACETATE DECARBOXYLASE"/>
    <property type="match status" value="1"/>
</dbReference>
<accession>A0A7C9I411</accession>
<evidence type="ECO:0008006" key="3">
    <source>
        <dbReference type="Google" id="ProtNLM"/>
    </source>
</evidence>
<reference evidence="1 2" key="1">
    <citation type="submission" date="2019-12" db="EMBL/GenBank/DDBJ databases">
        <title>Deinococcus sp. HMF7620 Genome sequencing and assembly.</title>
        <authorList>
            <person name="Kang H."/>
            <person name="Kim H."/>
            <person name="Joh K."/>
        </authorList>
    </citation>
    <scope>NUCLEOTIDE SEQUENCE [LARGE SCALE GENOMIC DNA]</scope>
    <source>
        <strain evidence="1 2">HMF7620</strain>
    </source>
</reference>
<dbReference type="Gene3D" id="2.40.400.10">
    <property type="entry name" value="Acetoacetate decarboxylase-like"/>
    <property type="match status" value="1"/>
</dbReference>
<dbReference type="PANTHER" id="PTHR40518">
    <property type="entry name" value="ACETOACETATE DECARBOXYLASE"/>
    <property type="match status" value="1"/>
</dbReference>
<dbReference type="SUPFAM" id="SSF160104">
    <property type="entry name" value="Acetoacetate decarboxylase-like"/>
    <property type="match status" value="1"/>
</dbReference>